<evidence type="ECO:0000313" key="3">
    <source>
        <dbReference type="Proteomes" id="UP000248196"/>
    </source>
</evidence>
<dbReference type="InterPro" id="IPR036179">
    <property type="entry name" value="Ig-like_dom_sf"/>
</dbReference>
<dbReference type="Pfam" id="PF13927">
    <property type="entry name" value="Ig_3"/>
    <property type="match status" value="1"/>
</dbReference>
<organism evidence="2 3">
    <name type="scientific">Serratia plymuthica</name>
    <dbReference type="NCBI Taxonomy" id="82996"/>
    <lineage>
        <taxon>Bacteria</taxon>
        <taxon>Pseudomonadati</taxon>
        <taxon>Pseudomonadota</taxon>
        <taxon>Gammaproteobacteria</taxon>
        <taxon>Enterobacterales</taxon>
        <taxon>Yersiniaceae</taxon>
        <taxon>Serratia</taxon>
    </lineage>
</organism>
<dbReference type="InterPro" id="IPR013783">
    <property type="entry name" value="Ig-like_fold"/>
</dbReference>
<proteinExistence type="predicted"/>
<feature type="domain" description="Ig-like" evidence="1">
    <location>
        <begin position="2"/>
        <end position="85"/>
    </location>
</feature>
<accession>A0A318P4X2</accession>
<reference evidence="2 3" key="1">
    <citation type="submission" date="2017-11" db="EMBL/GenBank/DDBJ databases">
        <title>Genome sequence of the oocydin A producing rhizobacterium Serratia plymuthica 4Rx5.</title>
        <authorList>
            <person name="Matilla M.A."/>
            <person name="Udaondo Z."/>
            <person name="Salmond G.P.C."/>
        </authorList>
    </citation>
    <scope>NUCLEOTIDE SEQUENCE [LARGE SCALE GENOMIC DNA]</scope>
    <source>
        <strain evidence="2 3">4Rx5</strain>
    </source>
</reference>
<dbReference type="SMART" id="SM00409">
    <property type="entry name" value="IG"/>
    <property type="match status" value="1"/>
</dbReference>
<comment type="caution">
    <text evidence="2">The sequence shown here is derived from an EMBL/GenBank/DDBJ whole genome shotgun (WGS) entry which is preliminary data.</text>
</comment>
<protein>
    <submittedName>
        <fullName evidence="2">Phage tail protein</fullName>
    </submittedName>
</protein>
<dbReference type="SUPFAM" id="SSF48726">
    <property type="entry name" value="Immunoglobulin"/>
    <property type="match status" value="1"/>
</dbReference>
<dbReference type="Proteomes" id="UP000248196">
    <property type="component" value="Unassembled WGS sequence"/>
</dbReference>
<name>A0A318P4X2_SERPL</name>
<dbReference type="InterPro" id="IPR007110">
    <property type="entry name" value="Ig-like_dom"/>
</dbReference>
<dbReference type="AlphaFoldDB" id="A0A318P4X2"/>
<dbReference type="PROSITE" id="PS50835">
    <property type="entry name" value="IG_LIKE"/>
    <property type="match status" value="1"/>
</dbReference>
<dbReference type="EMBL" id="PESE01000007">
    <property type="protein sequence ID" value="PYD37163.1"/>
    <property type="molecule type" value="Genomic_DNA"/>
</dbReference>
<evidence type="ECO:0000313" key="2">
    <source>
        <dbReference type="EMBL" id="PYD37163.1"/>
    </source>
</evidence>
<evidence type="ECO:0000259" key="1">
    <source>
        <dbReference type="PROSITE" id="PS50835"/>
    </source>
</evidence>
<gene>
    <name evidence="2" type="ORF">CT690_19845</name>
</gene>
<dbReference type="InterPro" id="IPR003599">
    <property type="entry name" value="Ig_sub"/>
</dbReference>
<dbReference type="OrthoDB" id="6628365at2"/>
<dbReference type="Gene3D" id="2.60.40.10">
    <property type="entry name" value="Immunoglobulins"/>
    <property type="match status" value="1"/>
</dbReference>
<sequence>MISVTTQPKNADLAVGGNLSLTVAATSSNGKPVKYQWQKNGTDINGATNATYSKDSVAAADAGTYRVVVSAERADTIISAAATVTVK</sequence>